<dbReference type="Gene3D" id="3.30.40.10">
    <property type="entry name" value="Zinc/RING finger domain, C3HC4 (zinc finger)"/>
    <property type="match status" value="1"/>
</dbReference>
<feature type="region of interest" description="Disordered" evidence="5">
    <location>
        <begin position="132"/>
        <end position="180"/>
    </location>
</feature>
<evidence type="ECO:0000256" key="4">
    <source>
        <dbReference type="PROSITE-ProRule" id="PRU00175"/>
    </source>
</evidence>
<feature type="domain" description="RING-type" evidence="6">
    <location>
        <begin position="5"/>
        <end position="58"/>
    </location>
</feature>
<keyword evidence="1" id="KW-0479">Metal-binding</keyword>
<dbReference type="InterPro" id="IPR013083">
    <property type="entry name" value="Znf_RING/FYVE/PHD"/>
</dbReference>
<feature type="compositionally biased region" description="Basic and acidic residues" evidence="5">
    <location>
        <begin position="80"/>
        <end position="96"/>
    </location>
</feature>
<evidence type="ECO:0000313" key="7">
    <source>
        <dbReference type="EMBL" id="GMG22329.1"/>
    </source>
</evidence>
<evidence type="ECO:0000259" key="6">
    <source>
        <dbReference type="PROSITE" id="PS50089"/>
    </source>
</evidence>
<proteinExistence type="predicted"/>
<dbReference type="SUPFAM" id="SSF57850">
    <property type="entry name" value="RING/U-box"/>
    <property type="match status" value="1"/>
</dbReference>
<dbReference type="OrthoDB" id="8062037at2759"/>
<dbReference type="PANTHER" id="PTHR15710">
    <property type="entry name" value="E3 UBIQUITIN-PROTEIN LIGASE PRAJA"/>
    <property type="match status" value="1"/>
</dbReference>
<evidence type="ECO:0000256" key="5">
    <source>
        <dbReference type="SAM" id="MobiDB-lite"/>
    </source>
</evidence>
<evidence type="ECO:0000256" key="3">
    <source>
        <dbReference type="ARBA" id="ARBA00022833"/>
    </source>
</evidence>
<reference evidence="7" key="1">
    <citation type="submission" date="2023-04" db="EMBL/GenBank/DDBJ databases">
        <title>Ambrosiozyma monospora NBRC 1965.</title>
        <authorList>
            <person name="Ichikawa N."/>
            <person name="Sato H."/>
            <person name="Tonouchi N."/>
        </authorList>
    </citation>
    <scope>NUCLEOTIDE SEQUENCE</scope>
    <source>
        <strain evidence="7">NBRC 1965</strain>
    </source>
</reference>
<keyword evidence="3" id="KW-0862">Zinc</keyword>
<dbReference type="InterPro" id="IPR001841">
    <property type="entry name" value="Znf_RING"/>
</dbReference>
<keyword evidence="8" id="KW-1185">Reference proteome</keyword>
<dbReference type="Pfam" id="PF13639">
    <property type="entry name" value="zf-RING_2"/>
    <property type="match status" value="1"/>
</dbReference>
<evidence type="ECO:0000256" key="2">
    <source>
        <dbReference type="ARBA" id="ARBA00022771"/>
    </source>
</evidence>
<dbReference type="Proteomes" id="UP001165063">
    <property type="component" value="Unassembled WGS sequence"/>
</dbReference>
<dbReference type="GO" id="GO:0008270">
    <property type="term" value="F:zinc ion binding"/>
    <property type="evidence" value="ECO:0007669"/>
    <property type="project" value="UniProtKB-KW"/>
</dbReference>
<comment type="caution">
    <text evidence="7">The sequence shown here is derived from an EMBL/GenBank/DDBJ whole genome shotgun (WGS) entry which is preliminary data.</text>
</comment>
<feature type="compositionally biased region" description="Basic and acidic residues" evidence="5">
    <location>
        <begin position="170"/>
        <end position="180"/>
    </location>
</feature>
<dbReference type="GO" id="GO:0051603">
    <property type="term" value="P:proteolysis involved in protein catabolic process"/>
    <property type="evidence" value="ECO:0007669"/>
    <property type="project" value="UniProtKB-ARBA"/>
</dbReference>
<dbReference type="PROSITE" id="PS50089">
    <property type="entry name" value="ZF_RING_2"/>
    <property type="match status" value="1"/>
</dbReference>
<keyword evidence="2 4" id="KW-0863">Zinc-finger</keyword>
<accession>A0A9W6YWN9</accession>
<name>A0A9W6YWN9_AMBMO</name>
<dbReference type="InterPro" id="IPR011011">
    <property type="entry name" value="Znf_FYVE_PHD"/>
</dbReference>
<dbReference type="EMBL" id="BSXU01000973">
    <property type="protein sequence ID" value="GMG22329.1"/>
    <property type="molecule type" value="Genomic_DNA"/>
</dbReference>
<evidence type="ECO:0000313" key="8">
    <source>
        <dbReference type="Proteomes" id="UP001165063"/>
    </source>
</evidence>
<feature type="compositionally biased region" description="Low complexity" evidence="5">
    <location>
        <begin position="139"/>
        <end position="152"/>
    </location>
</feature>
<organism evidence="7 8">
    <name type="scientific">Ambrosiozyma monospora</name>
    <name type="common">Yeast</name>
    <name type="synonym">Endomycopsis monosporus</name>
    <dbReference type="NCBI Taxonomy" id="43982"/>
    <lineage>
        <taxon>Eukaryota</taxon>
        <taxon>Fungi</taxon>
        <taxon>Dikarya</taxon>
        <taxon>Ascomycota</taxon>
        <taxon>Saccharomycotina</taxon>
        <taxon>Pichiomycetes</taxon>
        <taxon>Pichiales</taxon>
        <taxon>Pichiaceae</taxon>
        <taxon>Ambrosiozyma</taxon>
    </lineage>
</organism>
<protein>
    <submittedName>
        <fullName evidence="7">Unnamed protein product</fullName>
    </submittedName>
</protein>
<gene>
    <name evidence="7" type="ORF">Amon01_000260700</name>
</gene>
<feature type="region of interest" description="Disordered" evidence="5">
    <location>
        <begin position="72"/>
        <end position="96"/>
    </location>
</feature>
<dbReference type="SUPFAM" id="SSF57903">
    <property type="entry name" value="FYVE/PHD zinc finger"/>
    <property type="match status" value="1"/>
</dbReference>
<evidence type="ECO:0000256" key="1">
    <source>
        <dbReference type="ARBA" id="ARBA00022723"/>
    </source>
</evidence>
<sequence length="278" mass="31240">MEERCSVCLEAVSSNRARNNNNDQDEHQLARVKPCNHMYHRDCIEEWSRKANSCPQCRCKFNEIVIVQDQDIGSDNVESTDNHHKDNRSVSDGNKVDTTIHVEDAIFPIDGSEFAIPAEFIEENDIVSASLGYPMNETNSDSDSYSESNSSDINHDTDDRVSTNTNPESEVERSVPEAELRETSHTISTLKELIDPFCYICYQDAGGDFDSGDDDIELGEEVEGEIRDMFRKRNRDGVVHCSGCSIGYHRLCLGDYTDDGFCCIYCGFDNARVGDTIA</sequence>
<dbReference type="SMART" id="SM00184">
    <property type="entry name" value="RING"/>
    <property type="match status" value="2"/>
</dbReference>
<dbReference type="AlphaFoldDB" id="A0A9W6YWN9"/>